<dbReference type="InterPro" id="IPR011059">
    <property type="entry name" value="Metal-dep_hydrolase_composite"/>
</dbReference>
<evidence type="ECO:0000313" key="9">
    <source>
        <dbReference type="EMBL" id="HHM96575.1"/>
    </source>
</evidence>
<dbReference type="GO" id="GO:0008270">
    <property type="term" value="F:zinc ion binding"/>
    <property type="evidence" value="ECO:0007669"/>
    <property type="project" value="UniProtKB-UniRule"/>
</dbReference>
<dbReference type="Pfam" id="PF01979">
    <property type="entry name" value="Amidohydro_1"/>
    <property type="match status" value="1"/>
</dbReference>
<evidence type="ECO:0000259" key="8">
    <source>
        <dbReference type="Pfam" id="PF01979"/>
    </source>
</evidence>
<feature type="binding site" evidence="7">
    <location>
        <position position="94"/>
    </location>
    <ligand>
        <name>4-imidazolone-5-propanoate</name>
        <dbReference type="ChEBI" id="CHEBI:77893"/>
    </ligand>
</feature>
<dbReference type="FunFam" id="3.20.20.140:FF:000007">
    <property type="entry name" value="Imidazolonepropionase"/>
    <property type="match status" value="1"/>
</dbReference>
<feature type="binding site" evidence="7">
    <location>
        <position position="332"/>
    </location>
    <ligand>
        <name>N-formimidoyl-L-glutamate</name>
        <dbReference type="ChEBI" id="CHEBI:58928"/>
    </ligand>
</feature>
<evidence type="ECO:0000256" key="4">
    <source>
        <dbReference type="ARBA" id="ARBA00022808"/>
    </source>
</evidence>
<feature type="binding site" evidence="7">
    <location>
        <position position="190"/>
    </location>
    <ligand>
        <name>4-imidazolone-5-propanoate</name>
        <dbReference type="ChEBI" id="CHEBI:77893"/>
    </ligand>
</feature>
<keyword evidence="3 7" id="KW-0378">Hydrolase</keyword>
<feature type="binding site" evidence="7">
    <location>
        <position position="85"/>
    </location>
    <ligand>
        <name>Zn(2+)</name>
        <dbReference type="ChEBI" id="CHEBI:29105"/>
    </ligand>
</feature>
<dbReference type="HAMAP" id="MF_00372">
    <property type="entry name" value="HutI"/>
    <property type="match status" value="1"/>
</dbReference>
<comment type="function">
    <text evidence="7">Catalyzes the hydrolytic cleavage of the carbon-nitrogen bond in imidazolone-5-propanoate to yield N-formimidoyl-L-glutamate. It is the third step in the universal histidine degradation pathway.</text>
</comment>
<evidence type="ECO:0000256" key="2">
    <source>
        <dbReference type="ARBA" id="ARBA00022723"/>
    </source>
</evidence>
<dbReference type="SUPFAM" id="SSF51338">
    <property type="entry name" value="Composite domain of metallo-dependent hydrolases"/>
    <property type="match status" value="1"/>
</dbReference>
<dbReference type="GO" id="GO:0019557">
    <property type="term" value="P:L-histidine catabolic process to glutamate and formate"/>
    <property type="evidence" value="ECO:0007669"/>
    <property type="project" value="UniProtKB-UniPathway"/>
</dbReference>
<name>A0A7C5VVG5_THERO</name>
<feature type="binding site" evidence="7">
    <location>
        <position position="255"/>
    </location>
    <ligand>
        <name>Fe(3+)</name>
        <dbReference type="ChEBI" id="CHEBI:29034"/>
    </ligand>
</feature>
<dbReference type="GO" id="GO:0005506">
    <property type="term" value="F:iron ion binding"/>
    <property type="evidence" value="ECO:0007669"/>
    <property type="project" value="UniProtKB-UniRule"/>
</dbReference>
<reference evidence="9" key="1">
    <citation type="journal article" date="2020" name="mSystems">
        <title>Genome- and Community-Level Interaction Insights into Carbon Utilization and Element Cycling Functions of Hydrothermarchaeota in Hydrothermal Sediment.</title>
        <authorList>
            <person name="Zhou Z."/>
            <person name="Liu Y."/>
            <person name="Xu W."/>
            <person name="Pan J."/>
            <person name="Luo Z.H."/>
            <person name="Li M."/>
        </authorList>
    </citation>
    <scope>NUCLEOTIDE SEQUENCE [LARGE SCALE GENOMIC DNA]</scope>
    <source>
        <strain evidence="9">SpSt-1065</strain>
    </source>
</reference>
<sequence>MSRVSLLLVEIRELVTLAPGNTVKRGARQSELGIIENGAVAIDDRGVIRWVGPTPQAPIDEARADGARIISCEGRSVIPGFVDPHTHTVFAGDRIDEFEQILAGAEYVELLARGGGIHKTVALTRSCPTESLVSAATSRLARMLAAGTTTVEIKTGYGLDPKEEMRLVDVIGQVRQRTPVEVVGTLLAGHAVPLEWRDRRNEFLDAICAELIPSAAQTGIVEYCDVFCEGGAFSPEESRRILESGLRHGLRSKIHAEQKSHSGGALVAADLRACSADHLEYAEEEDLRALARAGTIAVLLPGAALFTREERRPLTRRMVELGVPIALGTDFNPGSSPIWSMSTIIGLACLLFHLTPAEALVAATVNAACALGRHQRVGSIEPGKQGDLIILGVPSYRYIPYYFGASLVETVMKRGQIVVEEGKALP</sequence>
<dbReference type="InterPro" id="IPR006680">
    <property type="entry name" value="Amidohydro-rel"/>
</dbReference>
<dbReference type="InterPro" id="IPR032466">
    <property type="entry name" value="Metal_Hydrolase"/>
</dbReference>
<proteinExistence type="inferred from homology"/>
<feature type="binding site" evidence="7">
    <location>
        <position position="87"/>
    </location>
    <ligand>
        <name>Fe(3+)</name>
        <dbReference type="ChEBI" id="CHEBI:29034"/>
    </ligand>
</feature>
<dbReference type="AlphaFoldDB" id="A0A7C5VVG5"/>
<feature type="binding site" evidence="7">
    <location>
        <position position="255"/>
    </location>
    <ligand>
        <name>Zn(2+)</name>
        <dbReference type="ChEBI" id="CHEBI:29105"/>
    </ligand>
</feature>
<dbReference type="NCBIfam" id="TIGR01224">
    <property type="entry name" value="hutI"/>
    <property type="match status" value="1"/>
</dbReference>
<dbReference type="PANTHER" id="PTHR42752">
    <property type="entry name" value="IMIDAZOLONEPROPIONASE"/>
    <property type="match status" value="1"/>
</dbReference>
<protein>
    <recommendedName>
        <fullName evidence="1 7">Imidazolonepropionase</fullName>
        <ecNumber evidence="1 7">3.5.2.7</ecNumber>
    </recommendedName>
    <alternativeName>
        <fullName evidence="7">Imidazolone-5-propionate hydrolase</fullName>
    </alternativeName>
</protein>
<feature type="binding site" evidence="7">
    <location>
        <position position="335"/>
    </location>
    <ligand>
        <name>4-imidazolone-5-propanoate</name>
        <dbReference type="ChEBI" id="CHEBI:77893"/>
    </ligand>
</feature>
<keyword evidence="6 7" id="KW-0408">Iron</keyword>
<feature type="binding site" evidence="7">
    <location>
        <position position="330"/>
    </location>
    <ligand>
        <name>Fe(3+)</name>
        <dbReference type="ChEBI" id="CHEBI:29034"/>
    </ligand>
</feature>
<dbReference type="UniPathway" id="UPA00379">
    <property type="reaction ID" value="UER00551"/>
</dbReference>
<dbReference type="EMBL" id="DRWX01000239">
    <property type="protein sequence ID" value="HHM96575.1"/>
    <property type="molecule type" value="Genomic_DNA"/>
</dbReference>
<dbReference type="PANTHER" id="PTHR42752:SF1">
    <property type="entry name" value="IMIDAZOLONEPROPIONASE-RELATED"/>
    <property type="match status" value="1"/>
</dbReference>
<feature type="binding site" evidence="7">
    <location>
        <position position="258"/>
    </location>
    <ligand>
        <name>4-imidazolone-5-propanoate</name>
        <dbReference type="ChEBI" id="CHEBI:77893"/>
    </ligand>
</feature>
<comment type="subcellular location">
    <subcellularLocation>
        <location evidence="7">Cytoplasm</location>
    </subcellularLocation>
</comment>
<keyword evidence="5 7" id="KW-0862">Zinc</keyword>
<feature type="binding site" evidence="7">
    <location>
        <position position="157"/>
    </location>
    <ligand>
        <name>4-imidazolone-5-propanoate</name>
        <dbReference type="ChEBI" id="CHEBI:77893"/>
    </ligand>
</feature>
<comment type="caution">
    <text evidence="9">The sequence shown here is derived from an EMBL/GenBank/DDBJ whole genome shotgun (WGS) entry which is preliminary data.</text>
</comment>
<comment type="cofactor">
    <cofactor evidence="7">
        <name>Zn(2+)</name>
        <dbReference type="ChEBI" id="CHEBI:29105"/>
    </cofactor>
    <cofactor evidence="7">
        <name>Fe(3+)</name>
        <dbReference type="ChEBI" id="CHEBI:29034"/>
    </cofactor>
    <text evidence="7">Binds 1 zinc or iron ion per subunit.</text>
</comment>
<organism evidence="9">
    <name type="scientific">Thermomicrobium roseum</name>
    <dbReference type="NCBI Taxonomy" id="500"/>
    <lineage>
        <taxon>Bacteria</taxon>
        <taxon>Pseudomonadati</taxon>
        <taxon>Thermomicrobiota</taxon>
        <taxon>Thermomicrobia</taxon>
        <taxon>Thermomicrobiales</taxon>
        <taxon>Thermomicrobiaceae</taxon>
        <taxon>Thermomicrobium</taxon>
    </lineage>
</organism>
<dbReference type="GO" id="GO:0005737">
    <property type="term" value="C:cytoplasm"/>
    <property type="evidence" value="ECO:0007669"/>
    <property type="project" value="UniProtKB-SubCell"/>
</dbReference>
<gene>
    <name evidence="7" type="primary">hutI</name>
    <name evidence="9" type="ORF">ENM21_05110</name>
</gene>
<dbReference type="Gene3D" id="3.20.20.140">
    <property type="entry name" value="Metal-dependent hydrolases"/>
    <property type="match status" value="1"/>
</dbReference>
<feature type="binding site" evidence="7">
    <location>
        <position position="87"/>
    </location>
    <ligand>
        <name>Zn(2+)</name>
        <dbReference type="ChEBI" id="CHEBI:29105"/>
    </ligand>
</feature>
<feature type="binding site" evidence="7">
    <location>
        <position position="334"/>
    </location>
    <ligand>
        <name>N-formimidoyl-L-glutamate</name>
        <dbReference type="ChEBI" id="CHEBI:58928"/>
    </ligand>
</feature>
<feature type="binding site" evidence="7">
    <location>
        <position position="157"/>
    </location>
    <ligand>
        <name>N-formimidoyl-L-glutamate</name>
        <dbReference type="ChEBI" id="CHEBI:58928"/>
    </ligand>
</feature>
<dbReference type="Gene3D" id="2.30.40.10">
    <property type="entry name" value="Urease, subunit C, domain 1"/>
    <property type="match status" value="1"/>
</dbReference>
<comment type="catalytic activity">
    <reaction evidence="7">
        <text>4-imidazolone-5-propanoate + H2O = N-formimidoyl-L-glutamate</text>
        <dbReference type="Rhea" id="RHEA:23660"/>
        <dbReference type="ChEBI" id="CHEBI:15377"/>
        <dbReference type="ChEBI" id="CHEBI:58928"/>
        <dbReference type="ChEBI" id="CHEBI:77893"/>
        <dbReference type="EC" id="3.5.2.7"/>
    </reaction>
</comment>
<accession>A0A7C5VVG5</accession>
<keyword evidence="7" id="KW-0963">Cytoplasm</keyword>
<dbReference type="GO" id="GO:0019556">
    <property type="term" value="P:L-histidine catabolic process to glutamate and formamide"/>
    <property type="evidence" value="ECO:0007669"/>
    <property type="project" value="UniProtKB-UniRule"/>
</dbReference>
<evidence type="ECO:0000256" key="7">
    <source>
        <dbReference type="HAMAP-Rule" id="MF_00372"/>
    </source>
</evidence>
<comment type="pathway">
    <text evidence="7">Amino-acid degradation; L-histidine degradation into L-glutamate; N-formimidoyl-L-glutamate from L-histidine: step 3/3.</text>
</comment>
<dbReference type="EC" id="3.5.2.7" evidence="1 7"/>
<evidence type="ECO:0000256" key="3">
    <source>
        <dbReference type="ARBA" id="ARBA00022801"/>
    </source>
</evidence>
<dbReference type="GO" id="GO:0050480">
    <property type="term" value="F:imidazolonepropionase activity"/>
    <property type="evidence" value="ECO:0007669"/>
    <property type="project" value="UniProtKB-UniRule"/>
</dbReference>
<dbReference type="CDD" id="cd01296">
    <property type="entry name" value="Imidazolone-5PH"/>
    <property type="match status" value="1"/>
</dbReference>
<keyword evidence="2 7" id="KW-0479">Metal-binding</keyword>
<keyword evidence="4 7" id="KW-0369">Histidine metabolism</keyword>
<evidence type="ECO:0000256" key="5">
    <source>
        <dbReference type="ARBA" id="ARBA00022833"/>
    </source>
</evidence>
<comment type="similarity">
    <text evidence="7">Belongs to the metallo-dependent hydrolases superfamily. HutI family.</text>
</comment>
<dbReference type="InterPro" id="IPR005920">
    <property type="entry name" value="HutI"/>
</dbReference>
<feature type="binding site" evidence="7">
    <location>
        <position position="330"/>
    </location>
    <ligand>
        <name>Zn(2+)</name>
        <dbReference type="ChEBI" id="CHEBI:29105"/>
    </ligand>
</feature>
<evidence type="ECO:0000256" key="1">
    <source>
        <dbReference type="ARBA" id="ARBA00012864"/>
    </source>
</evidence>
<feature type="domain" description="Amidohydrolase-related" evidence="8">
    <location>
        <begin position="77"/>
        <end position="418"/>
    </location>
</feature>
<dbReference type="SUPFAM" id="SSF51556">
    <property type="entry name" value="Metallo-dependent hydrolases"/>
    <property type="match status" value="1"/>
</dbReference>
<feature type="binding site" evidence="7">
    <location>
        <position position="85"/>
    </location>
    <ligand>
        <name>Fe(3+)</name>
        <dbReference type="ChEBI" id="CHEBI:29034"/>
    </ligand>
</feature>
<evidence type="ECO:0000256" key="6">
    <source>
        <dbReference type="ARBA" id="ARBA00023004"/>
    </source>
</evidence>